<reference evidence="2" key="1">
    <citation type="submission" date="2015-07" db="EMBL/GenBank/DDBJ databases">
        <title>Whole genome sequence of an Ensifer adhaerens strain isolated from a cave pool in the Wind Cave National Park.</title>
        <authorList>
            <person name="Eng W.W.H."/>
            <person name="Gan H.M."/>
            <person name="Barton H.A."/>
            <person name="Savka M.A."/>
        </authorList>
    </citation>
    <scope>NUCLEOTIDE SEQUENCE [LARGE SCALE GENOMIC DNA]</scope>
    <source>
        <strain evidence="2">SD006</strain>
    </source>
</reference>
<dbReference type="AlphaFoldDB" id="A0A0L8BLT5"/>
<dbReference type="PATRIC" id="fig|106592.7.peg.2458"/>
<sequence length="70" mass="7857">MWLELTSEDGQPIFVNMDNATDFYDGMGDAPRAIIQLAIGGGRVVYVKERASVIMNMIVEEDRRLPRAGR</sequence>
<proteinExistence type="predicted"/>
<dbReference type="Proteomes" id="UP000037425">
    <property type="component" value="Unassembled WGS sequence"/>
</dbReference>
<comment type="caution">
    <text evidence="1">The sequence shown here is derived from an EMBL/GenBank/DDBJ whole genome shotgun (WGS) entry which is preliminary data.</text>
</comment>
<name>A0A0L8BLT5_ENSAD</name>
<evidence type="ECO:0000313" key="2">
    <source>
        <dbReference type="Proteomes" id="UP000037425"/>
    </source>
</evidence>
<organism evidence="1 2">
    <name type="scientific">Ensifer adhaerens</name>
    <name type="common">Sinorhizobium morelense</name>
    <dbReference type="NCBI Taxonomy" id="106592"/>
    <lineage>
        <taxon>Bacteria</taxon>
        <taxon>Pseudomonadati</taxon>
        <taxon>Pseudomonadota</taxon>
        <taxon>Alphaproteobacteria</taxon>
        <taxon>Hyphomicrobiales</taxon>
        <taxon>Rhizobiaceae</taxon>
        <taxon>Sinorhizobium/Ensifer group</taxon>
        <taxon>Ensifer</taxon>
    </lineage>
</organism>
<accession>A0A0L8BLT5</accession>
<gene>
    <name evidence="1" type="ORF">AC244_22900</name>
</gene>
<dbReference type="EMBL" id="LGAP01000018">
    <property type="protein sequence ID" value="KOF15611.1"/>
    <property type="molecule type" value="Genomic_DNA"/>
</dbReference>
<evidence type="ECO:0000313" key="1">
    <source>
        <dbReference type="EMBL" id="KOF15611.1"/>
    </source>
</evidence>
<protein>
    <submittedName>
        <fullName evidence="1">Uncharacterized protein</fullName>
    </submittedName>
</protein>